<feature type="repeat" description="WD" evidence="11">
    <location>
        <begin position="459"/>
        <end position="481"/>
    </location>
</feature>
<dbReference type="PROSITE" id="PS00678">
    <property type="entry name" value="WD_REPEATS_1"/>
    <property type="match status" value="1"/>
</dbReference>
<dbReference type="AlphaFoldDB" id="A0A6V1NYK3"/>
<proteinExistence type="inferred from homology"/>
<feature type="repeat" description="WD" evidence="11">
    <location>
        <begin position="609"/>
        <end position="642"/>
    </location>
</feature>
<keyword evidence="6" id="KW-0282">Flagellum</keyword>
<keyword evidence="7" id="KW-0969">Cilium</keyword>
<evidence type="ECO:0000313" key="12">
    <source>
        <dbReference type="EMBL" id="CAE0626452.1"/>
    </source>
</evidence>
<reference evidence="13" key="1">
    <citation type="submission" date="2021-01" db="EMBL/GenBank/DDBJ databases">
        <authorList>
            <person name="Corre E."/>
            <person name="Pelletier E."/>
            <person name="Niang G."/>
            <person name="Scheremetjew M."/>
            <person name="Finn R."/>
            <person name="Kale V."/>
            <person name="Holt S."/>
            <person name="Cochrane G."/>
            <person name="Meng A."/>
            <person name="Brown T."/>
            <person name="Cohen L."/>
        </authorList>
    </citation>
    <scope>NUCLEOTIDE SEQUENCE</scope>
    <source>
        <strain evidence="13">CCMP3107</strain>
    </source>
</reference>
<dbReference type="PROSITE" id="PS50082">
    <property type="entry name" value="WD_REPEATS_2"/>
    <property type="match status" value="4"/>
</dbReference>
<protein>
    <recommendedName>
        <fullName evidence="10">Cilia- and flagella-associated protein 52</fullName>
    </recommendedName>
</protein>
<dbReference type="SUPFAM" id="SSF50978">
    <property type="entry name" value="WD40 repeat-like"/>
    <property type="match status" value="1"/>
</dbReference>
<comment type="similarity">
    <text evidence="9">Belongs to the CFAP52 family.</text>
</comment>
<evidence type="ECO:0000256" key="2">
    <source>
        <dbReference type="ARBA" id="ARBA00004496"/>
    </source>
</evidence>
<dbReference type="InterPro" id="IPR050630">
    <property type="entry name" value="WD_repeat_EMAP"/>
</dbReference>
<evidence type="ECO:0000256" key="10">
    <source>
        <dbReference type="ARBA" id="ARBA00029552"/>
    </source>
</evidence>
<dbReference type="GO" id="GO:0005930">
    <property type="term" value="C:axoneme"/>
    <property type="evidence" value="ECO:0007669"/>
    <property type="project" value="UniProtKB-ARBA"/>
</dbReference>
<gene>
    <name evidence="12" type="ORF">HAKA00212_LOCUS5127</name>
    <name evidence="13" type="ORF">HAKA00212_LOCUS5129</name>
</gene>
<dbReference type="PANTHER" id="PTHR13720:SF14">
    <property type="entry name" value="CILIA- AND FLAGELLA-ASSOCIATED PROTEIN 52"/>
    <property type="match status" value="1"/>
</dbReference>
<keyword evidence="4 11" id="KW-0853">WD repeat</keyword>
<keyword evidence="3" id="KW-0963">Cytoplasm</keyword>
<feature type="repeat" description="WD" evidence="11">
    <location>
        <begin position="567"/>
        <end position="608"/>
    </location>
</feature>
<dbReference type="EMBL" id="HBIU01011642">
    <property type="protein sequence ID" value="CAE0626454.1"/>
    <property type="molecule type" value="Transcribed_RNA"/>
</dbReference>
<dbReference type="InterPro" id="IPR015943">
    <property type="entry name" value="WD40/YVTN_repeat-like_dom_sf"/>
</dbReference>
<dbReference type="PANTHER" id="PTHR13720">
    <property type="entry name" value="WD-40 REPEAT PROTEIN"/>
    <property type="match status" value="1"/>
</dbReference>
<dbReference type="PROSITE" id="PS50294">
    <property type="entry name" value="WD_REPEATS_REGION"/>
    <property type="match status" value="3"/>
</dbReference>
<evidence type="ECO:0000256" key="9">
    <source>
        <dbReference type="ARBA" id="ARBA00029456"/>
    </source>
</evidence>
<evidence type="ECO:0000256" key="11">
    <source>
        <dbReference type="PROSITE-ProRule" id="PRU00221"/>
    </source>
</evidence>
<dbReference type="FunFam" id="2.130.10.10:FF:001320">
    <property type="entry name" value="Predicted protein"/>
    <property type="match status" value="1"/>
</dbReference>
<dbReference type="InterPro" id="IPR011047">
    <property type="entry name" value="Quinoprotein_ADH-like_sf"/>
</dbReference>
<evidence type="ECO:0000256" key="5">
    <source>
        <dbReference type="ARBA" id="ARBA00022737"/>
    </source>
</evidence>
<organism evidence="13">
    <name type="scientific">Heterosigma akashiwo</name>
    <name type="common">Chromophytic alga</name>
    <name type="synonym">Heterosigma carterae</name>
    <dbReference type="NCBI Taxonomy" id="2829"/>
    <lineage>
        <taxon>Eukaryota</taxon>
        <taxon>Sar</taxon>
        <taxon>Stramenopiles</taxon>
        <taxon>Ochrophyta</taxon>
        <taxon>Raphidophyceae</taxon>
        <taxon>Chattonellales</taxon>
        <taxon>Chattonellaceae</taxon>
        <taxon>Heterosigma</taxon>
    </lineage>
</organism>
<dbReference type="EMBL" id="HBIU01011638">
    <property type="protein sequence ID" value="CAE0626452.1"/>
    <property type="molecule type" value="Transcribed_RNA"/>
</dbReference>
<accession>A0A6V1NYK3</accession>
<dbReference type="InterPro" id="IPR019775">
    <property type="entry name" value="WD40_repeat_CS"/>
</dbReference>
<comment type="subcellular location">
    <subcellularLocation>
        <location evidence="1">Cell projection</location>
        <location evidence="1">Cilium</location>
        <location evidence="1">Flagellum</location>
    </subcellularLocation>
    <subcellularLocation>
        <location evidence="2">Cytoplasm</location>
    </subcellularLocation>
</comment>
<dbReference type="Gene3D" id="2.130.10.10">
    <property type="entry name" value="YVTN repeat-like/Quinoprotein amine dehydrogenase"/>
    <property type="match status" value="3"/>
</dbReference>
<dbReference type="CDD" id="cd00200">
    <property type="entry name" value="WD40"/>
    <property type="match status" value="1"/>
</dbReference>
<evidence type="ECO:0000256" key="8">
    <source>
        <dbReference type="ARBA" id="ARBA00023273"/>
    </source>
</evidence>
<evidence type="ECO:0000256" key="7">
    <source>
        <dbReference type="ARBA" id="ARBA00023069"/>
    </source>
</evidence>
<evidence type="ECO:0000256" key="4">
    <source>
        <dbReference type="ARBA" id="ARBA00022574"/>
    </source>
</evidence>
<dbReference type="GO" id="GO:0031514">
    <property type="term" value="C:motile cilium"/>
    <property type="evidence" value="ECO:0007669"/>
    <property type="project" value="UniProtKB-SubCell"/>
</dbReference>
<dbReference type="InterPro" id="IPR036322">
    <property type="entry name" value="WD40_repeat_dom_sf"/>
</dbReference>
<keyword evidence="5" id="KW-0677">Repeat</keyword>
<dbReference type="InterPro" id="IPR001680">
    <property type="entry name" value="WD40_rpt"/>
</dbReference>
<sequence>MAIAENATELQLNSVIGFSGEVPDGLKYLPCGEYIVYPLGSIIVLRHLQENKQSFLEGHTQGVTCLAVSHDGTRLASGQTHHSGVKADVIVWDLEKAKENCRNGTPSAGGEVVHRLFQHLGKVQAVDFSCDDQFLLTLGGRDDNALVVWEAATGRPICGAPAGADAALCARWLRNRSDRLVTAGNYHLRVWQVDVALPKIQAMDAKLGQMKRVIQCLDVSPDDEVAYCGTKTGDLLRINVNRDDIQGYNDPDAVVPTLQGYSTHRYAKGIKAVRCVLNPQTGNTNVLVGSGDGTLGFMNPALNPVAGKSAALMGGVTSVSLAPDGRGAYVGTDQAMRYYVTLDMDVELRGTCHYGPIMDVVFPVDCPDLFLTCSVNDIRVWNARVRQELLRIQVPNLVCNCVGITDNGGTIVSGWTDGKVRAFFPESGRLKFVITDAHAESVTALAACHEDDSRPPWRLVTGGKDGRVRVWQITSSHQSLLHSMKEHRGEVNCIRVNAQNSQCVTASADGSCIVWDMERYVRVAAMFEPTVFRAVAYHPDESQYLTCGSNHKVTYWDAYDGSAIRVIDGGEEEMVCLDIEPQGELFISGGADKLVKVWHYDDGVEVATGVGHSGRVNALRISPDQRTVVSVGEEGAIMIWDMPDDMQSGEGKSRK</sequence>
<name>A0A6V1NYK3_HETAK</name>
<feature type="repeat" description="WD" evidence="11">
    <location>
        <begin position="484"/>
        <end position="525"/>
    </location>
</feature>
<dbReference type="SUPFAM" id="SSF50998">
    <property type="entry name" value="Quinoprotein alcohol dehydrogenase-like"/>
    <property type="match status" value="1"/>
</dbReference>
<evidence type="ECO:0000256" key="6">
    <source>
        <dbReference type="ARBA" id="ARBA00022846"/>
    </source>
</evidence>
<dbReference type="Pfam" id="PF00400">
    <property type="entry name" value="WD40"/>
    <property type="match status" value="6"/>
</dbReference>
<keyword evidence="8" id="KW-0966">Cell projection</keyword>
<evidence type="ECO:0000313" key="13">
    <source>
        <dbReference type="EMBL" id="CAE0626454.1"/>
    </source>
</evidence>
<dbReference type="SMART" id="SM00320">
    <property type="entry name" value="WD40"/>
    <property type="match status" value="11"/>
</dbReference>
<evidence type="ECO:0000256" key="3">
    <source>
        <dbReference type="ARBA" id="ARBA00022490"/>
    </source>
</evidence>
<evidence type="ECO:0000256" key="1">
    <source>
        <dbReference type="ARBA" id="ARBA00004230"/>
    </source>
</evidence>